<name>A0A2Y9B816_9FIRM</name>
<dbReference type="AlphaFoldDB" id="A0A2Y9B816"/>
<feature type="domain" description="HTH cro/C1-type" evidence="2">
    <location>
        <begin position="10"/>
        <end position="64"/>
    </location>
</feature>
<dbReference type="CDD" id="cd00093">
    <property type="entry name" value="HTH_XRE"/>
    <property type="match status" value="1"/>
</dbReference>
<dbReference type="Gene3D" id="1.10.260.40">
    <property type="entry name" value="lambda repressor-like DNA-binding domains"/>
    <property type="match status" value="1"/>
</dbReference>
<evidence type="ECO:0000313" key="3">
    <source>
        <dbReference type="EMBL" id="PWJ32150.1"/>
    </source>
</evidence>
<dbReference type="PROSITE" id="PS50943">
    <property type="entry name" value="HTH_CROC1"/>
    <property type="match status" value="1"/>
</dbReference>
<dbReference type="GO" id="GO:0003677">
    <property type="term" value="F:DNA binding"/>
    <property type="evidence" value="ECO:0007669"/>
    <property type="project" value="UniProtKB-KW"/>
</dbReference>
<accession>A0A2Y9B816</accession>
<dbReference type="SMART" id="SM00530">
    <property type="entry name" value="HTH_XRE"/>
    <property type="match status" value="1"/>
</dbReference>
<reference evidence="3 4" key="1">
    <citation type="submission" date="2018-05" db="EMBL/GenBank/DDBJ databases">
        <title>The Hungate 1000. A catalogue of reference genomes from the rumen microbiome.</title>
        <authorList>
            <person name="Kelly W."/>
        </authorList>
    </citation>
    <scope>NUCLEOTIDE SEQUENCE [LARGE SCALE GENOMIC DNA]</scope>
    <source>
        <strain evidence="3 4">NLAE-zl-C242</strain>
    </source>
</reference>
<dbReference type="InterPro" id="IPR001387">
    <property type="entry name" value="Cro/C1-type_HTH"/>
</dbReference>
<gene>
    <name evidence="3" type="ORF">A8806_101438</name>
</gene>
<dbReference type="PANTHER" id="PTHR46558:SF11">
    <property type="entry name" value="HTH-TYPE TRANSCRIPTIONAL REGULATOR XRE"/>
    <property type="match status" value="1"/>
</dbReference>
<evidence type="ECO:0000259" key="2">
    <source>
        <dbReference type="PROSITE" id="PS50943"/>
    </source>
</evidence>
<evidence type="ECO:0000256" key="1">
    <source>
        <dbReference type="ARBA" id="ARBA00023125"/>
    </source>
</evidence>
<proteinExistence type="predicted"/>
<organism evidence="3 4">
    <name type="scientific">Faecalicatena orotica</name>
    <dbReference type="NCBI Taxonomy" id="1544"/>
    <lineage>
        <taxon>Bacteria</taxon>
        <taxon>Bacillati</taxon>
        <taxon>Bacillota</taxon>
        <taxon>Clostridia</taxon>
        <taxon>Lachnospirales</taxon>
        <taxon>Lachnospiraceae</taxon>
        <taxon>Faecalicatena</taxon>
    </lineage>
</organism>
<dbReference type="OrthoDB" id="2222263at2"/>
<dbReference type="Pfam" id="PF01381">
    <property type="entry name" value="HTH_3"/>
    <property type="match status" value="1"/>
</dbReference>
<dbReference type="EMBL" id="QGDL01000001">
    <property type="protein sequence ID" value="PWJ32150.1"/>
    <property type="molecule type" value="Genomic_DNA"/>
</dbReference>
<dbReference type="PANTHER" id="PTHR46558">
    <property type="entry name" value="TRACRIPTIONAL REGULATORY PROTEIN-RELATED-RELATED"/>
    <property type="match status" value="1"/>
</dbReference>
<dbReference type="Proteomes" id="UP000245845">
    <property type="component" value="Unassembled WGS sequence"/>
</dbReference>
<protein>
    <submittedName>
        <fullName evidence="3">DNA-binding XRE family transcriptional regulator</fullName>
    </submittedName>
</protein>
<dbReference type="RefSeq" id="WP_109729512.1">
    <property type="nucleotide sequence ID" value="NZ_BAAACK010000007.1"/>
</dbReference>
<dbReference type="SUPFAM" id="SSF47413">
    <property type="entry name" value="lambda repressor-like DNA-binding domains"/>
    <property type="match status" value="1"/>
</dbReference>
<sequence>MANIQLVKNMKTLRKKYNLTQQELADRLNISRQAYSNYETNKREPEMSIVIRFAELFHVSLDMLFLQTISPYDDDIIRERKGPYITATEADTKDTLYLTSGEVDVILKYRQLTSDNKRLVDKILEN</sequence>
<keyword evidence="4" id="KW-1185">Reference proteome</keyword>
<dbReference type="InterPro" id="IPR010982">
    <property type="entry name" value="Lambda_DNA-bd_dom_sf"/>
</dbReference>
<comment type="caution">
    <text evidence="3">The sequence shown here is derived from an EMBL/GenBank/DDBJ whole genome shotgun (WGS) entry which is preliminary data.</text>
</comment>
<evidence type="ECO:0000313" key="4">
    <source>
        <dbReference type="Proteomes" id="UP000245845"/>
    </source>
</evidence>
<keyword evidence="1 3" id="KW-0238">DNA-binding</keyword>